<feature type="transmembrane region" description="Helical" evidence="7">
    <location>
        <begin position="51"/>
        <end position="77"/>
    </location>
</feature>
<keyword evidence="10" id="KW-1185">Reference proteome</keyword>
<feature type="transmembrane region" description="Helical" evidence="7">
    <location>
        <begin position="255"/>
        <end position="271"/>
    </location>
</feature>
<dbReference type="PANTHER" id="PTHR43414:SF1">
    <property type="entry name" value="PEPTIDE PERMEASE"/>
    <property type="match status" value="1"/>
</dbReference>
<dbReference type="PROSITE" id="PS50850">
    <property type="entry name" value="MFS"/>
    <property type="match status" value="1"/>
</dbReference>
<dbReference type="InterPro" id="IPR011701">
    <property type="entry name" value="MFS"/>
</dbReference>
<evidence type="ECO:0000256" key="4">
    <source>
        <dbReference type="ARBA" id="ARBA00022692"/>
    </source>
</evidence>
<proteinExistence type="predicted"/>
<feature type="transmembrane region" description="Helical" evidence="7">
    <location>
        <begin position="342"/>
        <end position="361"/>
    </location>
</feature>
<evidence type="ECO:0000259" key="8">
    <source>
        <dbReference type="PROSITE" id="PS50850"/>
    </source>
</evidence>
<dbReference type="CDD" id="cd17329">
    <property type="entry name" value="MFS_MdtH_MDR_like"/>
    <property type="match status" value="1"/>
</dbReference>
<evidence type="ECO:0000313" key="10">
    <source>
        <dbReference type="Proteomes" id="UP001248709"/>
    </source>
</evidence>
<evidence type="ECO:0000256" key="7">
    <source>
        <dbReference type="SAM" id="Phobius"/>
    </source>
</evidence>
<feature type="transmembrane region" description="Helical" evidence="7">
    <location>
        <begin position="186"/>
        <end position="203"/>
    </location>
</feature>
<feature type="transmembrane region" description="Helical" evidence="7">
    <location>
        <begin position="20"/>
        <end position="39"/>
    </location>
</feature>
<dbReference type="Pfam" id="PF07690">
    <property type="entry name" value="MFS_1"/>
    <property type="match status" value="1"/>
</dbReference>
<feature type="domain" description="Major facilitator superfamily (MFS) profile" evidence="8">
    <location>
        <begin position="1"/>
        <end position="367"/>
    </location>
</feature>
<protein>
    <submittedName>
        <fullName evidence="9">MFS family permease</fullName>
    </submittedName>
</protein>
<dbReference type="Proteomes" id="UP001248709">
    <property type="component" value="Unassembled WGS sequence"/>
</dbReference>
<comment type="subcellular location">
    <subcellularLocation>
        <location evidence="1">Cell membrane</location>
        <topology evidence="1">Multi-pass membrane protein</topology>
    </subcellularLocation>
</comment>
<dbReference type="InterPro" id="IPR036259">
    <property type="entry name" value="MFS_trans_sf"/>
</dbReference>
<accession>A0ABU3HA22</accession>
<dbReference type="InterPro" id="IPR020846">
    <property type="entry name" value="MFS_dom"/>
</dbReference>
<feature type="transmembrane region" description="Helical" evidence="7">
    <location>
        <begin position="277"/>
        <end position="300"/>
    </location>
</feature>
<evidence type="ECO:0000256" key="1">
    <source>
        <dbReference type="ARBA" id="ARBA00004651"/>
    </source>
</evidence>
<feature type="transmembrane region" description="Helical" evidence="7">
    <location>
        <begin position="223"/>
        <end position="243"/>
    </location>
</feature>
<dbReference type="PANTHER" id="PTHR43414">
    <property type="entry name" value="MULTIDRUG RESISTANCE PROTEIN MDTG"/>
    <property type="match status" value="1"/>
</dbReference>
<dbReference type="EMBL" id="JAUSUY010000013">
    <property type="protein sequence ID" value="MDT3427674.1"/>
    <property type="molecule type" value="Genomic_DNA"/>
</dbReference>
<gene>
    <name evidence="9" type="ORF">J2Z22_003237</name>
</gene>
<evidence type="ECO:0000256" key="3">
    <source>
        <dbReference type="ARBA" id="ARBA00022475"/>
    </source>
</evidence>
<feature type="transmembrane region" description="Helical" evidence="7">
    <location>
        <begin position="312"/>
        <end position="330"/>
    </location>
</feature>
<feature type="transmembrane region" description="Helical" evidence="7">
    <location>
        <begin position="138"/>
        <end position="158"/>
    </location>
</feature>
<evidence type="ECO:0000256" key="6">
    <source>
        <dbReference type="ARBA" id="ARBA00023136"/>
    </source>
</evidence>
<sequence length="381" mass="42119">MSIPFLSIYLTQVKHVSPAITGIIVGTSSLMGIFTSFYGGYLSDLFGRQRVLLFSAFAWSVVFALFFVANSVFLFFISNALNGICQSIFEPSSKALLSDISEDKNRLQIFNLRYTAINIGVIFGPMLGLKLGSSHNTFPFLIAGLTYLLYGASLVFSFSKFKIEERKANPDPISIRTALNVTRKDTVFVVTLAGMILSISGYAHFSSTLPQYFAEKMKNGAQLFSFLLSLNAFVAITVQYPLVKIMKKIHPLNSLILGNIFISFSLFFVPFTSNSILLMMIVLFFTIGEVLIFSMIDFVIDDLAKPGLKGTYFGAFGFNRLGNVLGPWLGGFLLSTFHNDSLYIFSTISITTLLGIPALVFSKNKLKAERAVNGPFFTNHS</sequence>
<evidence type="ECO:0000256" key="5">
    <source>
        <dbReference type="ARBA" id="ARBA00022989"/>
    </source>
</evidence>
<keyword evidence="3" id="KW-1003">Cell membrane</keyword>
<keyword evidence="2" id="KW-0813">Transport</keyword>
<keyword evidence="4 7" id="KW-0812">Transmembrane</keyword>
<dbReference type="SUPFAM" id="SSF103473">
    <property type="entry name" value="MFS general substrate transporter"/>
    <property type="match status" value="1"/>
</dbReference>
<keyword evidence="5 7" id="KW-1133">Transmembrane helix</keyword>
<evidence type="ECO:0000256" key="2">
    <source>
        <dbReference type="ARBA" id="ARBA00022448"/>
    </source>
</evidence>
<dbReference type="Gene3D" id="1.20.1250.20">
    <property type="entry name" value="MFS general substrate transporter like domains"/>
    <property type="match status" value="1"/>
</dbReference>
<evidence type="ECO:0000313" key="9">
    <source>
        <dbReference type="EMBL" id="MDT3427674.1"/>
    </source>
</evidence>
<keyword evidence="6 7" id="KW-0472">Membrane</keyword>
<organism evidence="9 10">
    <name type="scientific">Paenibacillus forsythiae</name>
    <dbReference type="NCBI Taxonomy" id="365616"/>
    <lineage>
        <taxon>Bacteria</taxon>
        <taxon>Bacillati</taxon>
        <taxon>Bacillota</taxon>
        <taxon>Bacilli</taxon>
        <taxon>Bacillales</taxon>
        <taxon>Paenibacillaceae</taxon>
        <taxon>Paenibacillus</taxon>
    </lineage>
</organism>
<comment type="caution">
    <text evidence="9">The sequence shown here is derived from an EMBL/GenBank/DDBJ whole genome shotgun (WGS) entry which is preliminary data.</text>
</comment>
<reference evidence="9 10" key="1">
    <citation type="submission" date="2023-07" db="EMBL/GenBank/DDBJ databases">
        <title>Genomic Encyclopedia of Type Strains, Phase IV (KMG-IV): sequencing the most valuable type-strain genomes for metagenomic binning, comparative biology and taxonomic classification.</title>
        <authorList>
            <person name="Goeker M."/>
        </authorList>
    </citation>
    <scope>NUCLEOTIDE SEQUENCE [LARGE SCALE GENOMIC DNA]</scope>
    <source>
        <strain evidence="9 10">T98</strain>
    </source>
</reference>
<name>A0ABU3HA22_9BACL</name>